<accession>A0A1H1JPL7</accession>
<dbReference type="InterPro" id="IPR049240">
    <property type="entry name" value="DUF6875"/>
</dbReference>
<proteinExistence type="predicted"/>
<evidence type="ECO:0000313" key="2">
    <source>
        <dbReference type="EMBL" id="SDR51934.1"/>
    </source>
</evidence>
<organism evidence="2 3">
    <name type="scientific">Paraburkholderia fungorum</name>
    <dbReference type="NCBI Taxonomy" id="134537"/>
    <lineage>
        <taxon>Bacteria</taxon>
        <taxon>Pseudomonadati</taxon>
        <taxon>Pseudomonadota</taxon>
        <taxon>Betaproteobacteria</taxon>
        <taxon>Burkholderiales</taxon>
        <taxon>Burkholderiaceae</taxon>
        <taxon>Paraburkholderia</taxon>
    </lineage>
</organism>
<keyword evidence="3" id="KW-1185">Reference proteome</keyword>
<dbReference type="RefSeq" id="WP_143026464.1">
    <property type="nucleotide sequence ID" value="NZ_FNKP01000003.1"/>
</dbReference>
<sequence length="201" mass="22999">MATRLSASESISFEEALTDECFSRILRWIESFLCAPNTELGRLGDVCPFARTAVLKRSIEFYWNHSSSIQCLSDDIEVHREEFLQGGGRDDIYRCRIIVPDRLGDVSSAIEYVQKQLKPTFVEHHLMIGQFFPDCDEPGLRNKAFRPLQTPVPLIAIRNMVPTDIAFLYGNEQYVSAYMKKFGSRGTIALRQYEATMETTK</sequence>
<dbReference type="Proteomes" id="UP000183487">
    <property type="component" value="Unassembled WGS sequence"/>
</dbReference>
<dbReference type="Pfam" id="PF21780">
    <property type="entry name" value="DUF6875"/>
    <property type="match status" value="1"/>
</dbReference>
<feature type="domain" description="DUF6875" evidence="1">
    <location>
        <begin position="23"/>
        <end position="190"/>
    </location>
</feature>
<gene>
    <name evidence="2" type="ORF">SAMN05443245_7061</name>
</gene>
<dbReference type="AlphaFoldDB" id="A0A1H1JPL7"/>
<evidence type="ECO:0000313" key="3">
    <source>
        <dbReference type="Proteomes" id="UP000183487"/>
    </source>
</evidence>
<name>A0A1H1JPL7_9BURK</name>
<evidence type="ECO:0000259" key="1">
    <source>
        <dbReference type="Pfam" id="PF21780"/>
    </source>
</evidence>
<protein>
    <recommendedName>
        <fullName evidence="1">DUF6875 domain-containing protein</fullName>
    </recommendedName>
</protein>
<dbReference type="OrthoDB" id="8420726at2"/>
<dbReference type="EMBL" id="FNKP01000003">
    <property type="protein sequence ID" value="SDR51934.1"/>
    <property type="molecule type" value="Genomic_DNA"/>
</dbReference>
<reference evidence="3" key="1">
    <citation type="submission" date="2016-10" db="EMBL/GenBank/DDBJ databases">
        <authorList>
            <person name="Varghese N."/>
        </authorList>
    </citation>
    <scope>NUCLEOTIDE SEQUENCE [LARGE SCALE GENOMIC DNA]</scope>
    <source>
        <strain evidence="3">GAS106B</strain>
    </source>
</reference>